<keyword evidence="9 10" id="KW-0143">Chaperone</keyword>
<dbReference type="PANTHER" id="PTHR35869:SF1">
    <property type="entry name" value="OUTER-MEMBRANE LIPOPROTEIN CARRIER PROTEIN"/>
    <property type="match status" value="1"/>
</dbReference>
<dbReference type="NCBIfam" id="TIGR00547">
    <property type="entry name" value="lolA"/>
    <property type="match status" value="1"/>
</dbReference>
<gene>
    <name evidence="10 11" type="primary">lolA</name>
    <name evidence="11" type="ORF">DXX93_09745</name>
</gene>
<accession>A0A3E0TR53</accession>
<keyword evidence="6 10" id="KW-0732">Signal</keyword>
<dbReference type="CDD" id="cd16325">
    <property type="entry name" value="LolA"/>
    <property type="match status" value="1"/>
</dbReference>
<evidence type="ECO:0000256" key="7">
    <source>
        <dbReference type="ARBA" id="ARBA00022764"/>
    </source>
</evidence>
<keyword evidence="8 10" id="KW-0653">Protein transport</keyword>
<comment type="similarity">
    <text evidence="2 10">Belongs to the LolA family.</text>
</comment>
<dbReference type="GO" id="GO:0044874">
    <property type="term" value="P:lipoprotein localization to outer membrane"/>
    <property type="evidence" value="ECO:0007669"/>
    <property type="project" value="UniProtKB-UniRule"/>
</dbReference>
<keyword evidence="11" id="KW-0449">Lipoprotein</keyword>
<dbReference type="OrthoDB" id="9787361at2"/>
<proteinExistence type="inferred from homology"/>
<keyword evidence="7 10" id="KW-0574">Periplasm</keyword>
<evidence type="ECO:0000256" key="1">
    <source>
        <dbReference type="ARBA" id="ARBA00004418"/>
    </source>
</evidence>
<evidence type="ECO:0000256" key="8">
    <source>
        <dbReference type="ARBA" id="ARBA00022927"/>
    </source>
</evidence>
<dbReference type="InterPro" id="IPR018323">
    <property type="entry name" value="OM_lipoprot_carrier_LolA_Pbac"/>
</dbReference>
<feature type="chain" id="PRO_5017841200" description="Outer-membrane lipoprotein carrier protein" evidence="10">
    <location>
        <begin position="34"/>
        <end position="237"/>
    </location>
</feature>
<feature type="signal peptide" evidence="10">
    <location>
        <begin position="1"/>
        <end position="33"/>
    </location>
</feature>
<protein>
    <recommendedName>
        <fullName evidence="4 10">Outer-membrane lipoprotein carrier protein</fullName>
    </recommendedName>
</protein>
<evidence type="ECO:0000256" key="3">
    <source>
        <dbReference type="ARBA" id="ARBA00011245"/>
    </source>
</evidence>
<dbReference type="Proteomes" id="UP000256478">
    <property type="component" value="Unassembled WGS sequence"/>
</dbReference>
<dbReference type="InterPro" id="IPR004564">
    <property type="entry name" value="OM_lipoprot_carrier_LolA-like"/>
</dbReference>
<evidence type="ECO:0000313" key="12">
    <source>
        <dbReference type="Proteomes" id="UP000256478"/>
    </source>
</evidence>
<dbReference type="Gene3D" id="2.50.20.10">
    <property type="entry name" value="Lipoprotein localisation LolA/LolB/LppX"/>
    <property type="match status" value="1"/>
</dbReference>
<organism evidence="11 12">
    <name type="scientific">Thalassotalea euphylliae</name>
    <dbReference type="NCBI Taxonomy" id="1655234"/>
    <lineage>
        <taxon>Bacteria</taxon>
        <taxon>Pseudomonadati</taxon>
        <taxon>Pseudomonadota</taxon>
        <taxon>Gammaproteobacteria</taxon>
        <taxon>Alteromonadales</taxon>
        <taxon>Colwelliaceae</taxon>
        <taxon>Thalassotalea</taxon>
    </lineage>
</organism>
<comment type="function">
    <text evidence="10">Participates in the translocation of lipoproteins from the inner membrane to the outer membrane. Only forms a complex with a lipoprotein if the residue after the N-terminal Cys is not an aspartate (The Asp acts as a targeting signal to indicate that the lipoprotein should stay in the inner membrane).</text>
</comment>
<reference evidence="11 12" key="1">
    <citation type="submission" date="2018-08" db="EMBL/GenBank/DDBJ databases">
        <title>Thalassotalea euphylliae genome.</title>
        <authorList>
            <person name="Summers S."/>
            <person name="Rice S.A."/>
            <person name="Freckelton M.L."/>
            <person name="Nedved B.T."/>
            <person name="Hadfield M.G."/>
        </authorList>
    </citation>
    <scope>NUCLEOTIDE SEQUENCE [LARGE SCALE GENOMIC DNA]</scope>
    <source>
        <strain evidence="11 12">H1</strain>
    </source>
</reference>
<comment type="subunit">
    <text evidence="3 10">Monomer.</text>
</comment>
<evidence type="ECO:0000256" key="2">
    <source>
        <dbReference type="ARBA" id="ARBA00007615"/>
    </source>
</evidence>
<evidence type="ECO:0000256" key="9">
    <source>
        <dbReference type="ARBA" id="ARBA00023186"/>
    </source>
</evidence>
<evidence type="ECO:0000256" key="5">
    <source>
        <dbReference type="ARBA" id="ARBA00022448"/>
    </source>
</evidence>
<dbReference type="Pfam" id="PF03548">
    <property type="entry name" value="LolA"/>
    <property type="match status" value="1"/>
</dbReference>
<evidence type="ECO:0000256" key="6">
    <source>
        <dbReference type="ARBA" id="ARBA00022729"/>
    </source>
</evidence>
<dbReference type="EMBL" id="QUOU01000001">
    <property type="protein sequence ID" value="REL26830.1"/>
    <property type="molecule type" value="Genomic_DNA"/>
</dbReference>
<comment type="caution">
    <text evidence="11">The sequence shown here is derived from an EMBL/GenBank/DDBJ whole genome shotgun (WGS) entry which is preliminary data.</text>
</comment>
<evidence type="ECO:0000256" key="4">
    <source>
        <dbReference type="ARBA" id="ARBA00014035"/>
    </source>
</evidence>
<dbReference type="InterPro" id="IPR029046">
    <property type="entry name" value="LolA/LolB/LppX"/>
</dbReference>
<comment type="subcellular location">
    <subcellularLocation>
        <location evidence="1 10">Periplasm</location>
    </subcellularLocation>
</comment>
<keyword evidence="5 10" id="KW-0813">Transport</keyword>
<dbReference type="SUPFAM" id="SSF89392">
    <property type="entry name" value="Prokaryotic lipoproteins and lipoprotein localization factors"/>
    <property type="match status" value="1"/>
</dbReference>
<evidence type="ECO:0000313" key="11">
    <source>
        <dbReference type="EMBL" id="REL26830.1"/>
    </source>
</evidence>
<sequence length="237" mass="26029" precursor="true">MSYPLKREINLKISSKVVLLSLLTSLLTSNASAADAHASNVAIEQAQRKESVSDDQAQITLLAKLAKLENLAASFTQHIYDVDNNLLQSGEGQFTLAAPNYVNWQTTSPEASTMVSDGETLWLFDPFIEQVTAYSLANSINNTPILLLTSNDESLWQQYEVNQLTNHQFKVTAKSEDAQVKALLLGFNSDVLSSFTIVDATGQHSEFVLANTVVNQEIASEVFSFTIPEGVLLDDQR</sequence>
<dbReference type="AlphaFoldDB" id="A0A3E0TR53"/>
<name>A0A3E0TR53_9GAMM</name>
<dbReference type="PANTHER" id="PTHR35869">
    <property type="entry name" value="OUTER-MEMBRANE LIPOPROTEIN CARRIER PROTEIN"/>
    <property type="match status" value="1"/>
</dbReference>
<dbReference type="GO" id="GO:0042953">
    <property type="term" value="P:lipoprotein transport"/>
    <property type="evidence" value="ECO:0007669"/>
    <property type="project" value="InterPro"/>
</dbReference>
<evidence type="ECO:0000256" key="10">
    <source>
        <dbReference type="HAMAP-Rule" id="MF_00240"/>
    </source>
</evidence>
<dbReference type="HAMAP" id="MF_00240">
    <property type="entry name" value="LolA"/>
    <property type="match status" value="1"/>
</dbReference>
<dbReference type="GO" id="GO:0030288">
    <property type="term" value="C:outer membrane-bounded periplasmic space"/>
    <property type="evidence" value="ECO:0007669"/>
    <property type="project" value="TreeGrafter"/>
</dbReference>